<dbReference type="Pfam" id="PF01935">
    <property type="entry name" value="DUF87"/>
    <property type="match status" value="1"/>
</dbReference>
<feature type="transmembrane region" description="Helical" evidence="1">
    <location>
        <begin position="135"/>
        <end position="156"/>
    </location>
</feature>
<feature type="domain" description="Helicase HerA central" evidence="2">
    <location>
        <begin position="411"/>
        <end position="475"/>
    </location>
</feature>
<evidence type="ECO:0000313" key="3">
    <source>
        <dbReference type="EMBL" id="AWY00478.1"/>
    </source>
</evidence>
<dbReference type="Gene3D" id="3.40.50.300">
    <property type="entry name" value="P-loop containing nucleotide triphosphate hydrolases"/>
    <property type="match status" value="2"/>
</dbReference>
<organism evidence="3 4">
    <name type="scientific">Marinomonas primoryensis</name>
    <dbReference type="NCBI Taxonomy" id="178399"/>
    <lineage>
        <taxon>Bacteria</taxon>
        <taxon>Pseudomonadati</taxon>
        <taxon>Pseudomonadota</taxon>
        <taxon>Gammaproteobacteria</taxon>
        <taxon>Oceanospirillales</taxon>
        <taxon>Oceanospirillaceae</taxon>
        <taxon>Marinomonas</taxon>
    </lineage>
</organism>
<feature type="transmembrane region" description="Helical" evidence="1">
    <location>
        <begin position="40"/>
        <end position="60"/>
    </location>
</feature>
<evidence type="ECO:0000259" key="2">
    <source>
        <dbReference type="Pfam" id="PF01935"/>
    </source>
</evidence>
<dbReference type="OrthoDB" id="9806951at2"/>
<dbReference type="SUPFAM" id="SSF52540">
    <property type="entry name" value="P-loop containing nucleoside triphosphate hydrolases"/>
    <property type="match status" value="1"/>
</dbReference>
<dbReference type="Proteomes" id="UP000249898">
    <property type="component" value="Chromosome"/>
</dbReference>
<sequence length="752" mass="84484">MNKLSQKERVVSLGIDLLLLLIICAIGFGNLYPPVGDSGFWFYTALLSVLVGSKIVTPFYVKPVDAISYSVPAFVSLMLVNSWATWPIETKIAFFSVSALSVSILVFALLAIIFNNWGDEKLQEISNKIRIFLEVFAKPQIIYTPIIIFAMYSYHLGKPNELILISIAMLLTVATSAGDVIVNTFNRIRKTTKIGQRISSIAEIAAYQQPNIILLRQIKDNDLPLKKIVYVKDKYSNSKLFLTLDLVGRDNGVLTRAVEIASLQTGQYKELESVVANDSVAVIEDEFLQEICVSENIDLTQRDSVVGIVAPDSSIERLFFEVVDNSNIEEGRLVTVIVQNKKVLYQIVGGLTKEEVVYQKNTYGYLRAQAQQVGIWNEERRKFTQFSWLPNINAPVYLEAQEDYVIEPDTIGHFPNSNYQVKIGNINHLVTHNTAILGILGVGKSMLAIELLERMMSKGIKVVCLDLTDQYSTELSSYYNAPYEETCLTKLRTATEQDRDAWQENPEHGGSLPNLKNAFFEDLEEFINNTDGHVLKIYNPAEFVATRQDRAPGSFQSTPGNWQRGAPLFSVTPVEITKIVSETVLEILSAEMSDNAKVCLVYEEAHSLVPEWNSVVAEGDKHATSGTARAILQGRKFGLGCLLITQRTANVTKTILNQCNTIFAMRTFDDTGKDFLGNYIGRDYAQSLSSVKERHAVFFGRGSSCENPILMKVNDRDDFRRIYRERHRPPVFTQVDTIPVPEEQPSEHDMPF</sequence>
<accession>A0A2Z4PSA8</accession>
<feature type="transmembrane region" description="Helical" evidence="1">
    <location>
        <begin position="162"/>
        <end position="182"/>
    </location>
</feature>
<dbReference type="InterPro" id="IPR002789">
    <property type="entry name" value="HerA_central"/>
</dbReference>
<proteinExistence type="predicted"/>
<dbReference type="RefSeq" id="WP_112138132.1">
    <property type="nucleotide sequence ID" value="NZ_CP016181.1"/>
</dbReference>
<dbReference type="EMBL" id="CP016181">
    <property type="protein sequence ID" value="AWY00478.1"/>
    <property type="molecule type" value="Genomic_DNA"/>
</dbReference>
<name>A0A2Z4PSA8_9GAMM</name>
<feature type="transmembrane region" description="Helical" evidence="1">
    <location>
        <begin position="92"/>
        <end position="114"/>
    </location>
</feature>
<dbReference type="PANTHER" id="PTHR42957:SF1">
    <property type="entry name" value="HELICASE MJ1565-RELATED"/>
    <property type="match status" value="1"/>
</dbReference>
<dbReference type="InterPro" id="IPR008571">
    <property type="entry name" value="HerA-like"/>
</dbReference>
<keyword evidence="1" id="KW-0812">Transmembrane</keyword>
<dbReference type="InterPro" id="IPR027417">
    <property type="entry name" value="P-loop_NTPase"/>
</dbReference>
<dbReference type="AlphaFoldDB" id="A0A2Z4PSA8"/>
<keyword evidence="1" id="KW-0472">Membrane</keyword>
<evidence type="ECO:0000313" key="4">
    <source>
        <dbReference type="Proteomes" id="UP000249898"/>
    </source>
</evidence>
<feature type="transmembrane region" description="Helical" evidence="1">
    <location>
        <begin position="67"/>
        <end position="86"/>
    </location>
</feature>
<keyword evidence="1" id="KW-1133">Transmembrane helix</keyword>
<evidence type="ECO:0000256" key="1">
    <source>
        <dbReference type="SAM" id="Phobius"/>
    </source>
</evidence>
<protein>
    <recommendedName>
        <fullName evidence="2">Helicase HerA central domain-containing protein</fullName>
    </recommendedName>
</protein>
<feature type="transmembrane region" description="Helical" evidence="1">
    <location>
        <begin position="10"/>
        <end position="28"/>
    </location>
</feature>
<gene>
    <name evidence="3" type="ORF">A8139_11070</name>
</gene>
<dbReference type="PANTHER" id="PTHR42957">
    <property type="entry name" value="HELICASE MJ1565-RELATED"/>
    <property type="match status" value="1"/>
</dbReference>
<reference evidence="3 4" key="1">
    <citation type="submission" date="2016-06" db="EMBL/GenBank/DDBJ databases">
        <title>The sequenced genome of the ice-adhering bacterium Marinomonas primoryensis, from Antarctica.</title>
        <authorList>
            <person name="Graham L."/>
            <person name="Vance T.D.R."/>
            <person name="Davies P.L."/>
        </authorList>
    </citation>
    <scope>NUCLEOTIDE SEQUENCE [LARGE SCALE GENOMIC DNA]</scope>
    <source>
        <strain evidence="3 4">AceL</strain>
    </source>
</reference>